<dbReference type="Pfam" id="PF09299">
    <property type="entry name" value="Mu-transpos_C"/>
    <property type="match status" value="1"/>
</dbReference>
<gene>
    <name evidence="2" type="ORF">EXM65_03070</name>
</gene>
<dbReference type="InterPro" id="IPR001584">
    <property type="entry name" value="Integrase_cat-core"/>
</dbReference>
<dbReference type="InterPro" id="IPR012337">
    <property type="entry name" value="RNaseH-like_sf"/>
</dbReference>
<keyword evidence="2" id="KW-0238">DNA-binding</keyword>
<evidence type="ECO:0000259" key="1">
    <source>
        <dbReference type="PROSITE" id="PS50994"/>
    </source>
</evidence>
<name>A0A6M0SKV1_CLOBO</name>
<dbReference type="Proteomes" id="UP000472355">
    <property type="component" value="Unassembled WGS sequence"/>
</dbReference>
<evidence type="ECO:0000313" key="2">
    <source>
        <dbReference type="EMBL" id="NFA41587.1"/>
    </source>
</evidence>
<sequence>MMLCENMVIKNINDNLKARIVFIDKNIGRCYFVKLNGDTAMPQFMYINEIEDLINEGNIIVVQDPYSKVVIEDKIPDKEKNIRDEKWKIIEYIWYENRTKFLNKKIRNEIITDASIKFNCNIQYVKRTVTYFFQRGMTKNALLSNYDNSGGAGKLRKSLNKKRGRTRSSEKNGEIIEGINIDEISLNVIKMSIKLFYLKKEKKSLAEAYRYMLRKFYSDKLILNGEERTLVWDKSRIPSYRQFVYWYHYFEGGKESIIKRESKKYYELHNRELLSNSTMGTFGPGSRYEIDATVGDVYLLSSVDHKKIIGRPVIYSVIDVFSRLVCGIYIGLEGPSWIGAMMALDNVVEDKVEFCSKYGIMITNEEWSNSFLPEKILADRGEFEGYNVENLINNLNIKIENTPPYRGDLKGIVERNFRTINEKIKHMTPGAIYKQYRERGDRHYALDAKLDTYDFTAIIIHEILNHNNSIINNYSTQIEMIKDDIKPIPNLIWNWGIQNRRCAFKYVEKDIVRLNLMYHKRVTITRKGIQFNTKLYYSCEEALKEEWYVKRINEKINIVYDPRNMNYIYIPISKGKSFIKCNLLEKCAKYKDLSFDEIRFLHELENEMIREYTNKQNQIDIDNIDAIEKIIKNAKERASLVSYDSDNKRLKGIRQNRAEEKKKIRSDEGFILDNVSNEINKEKYPKLAKEDNGYTSKMNLLKKVKGNKNGE</sequence>
<feature type="domain" description="Integrase catalytic" evidence="1">
    <location>
        <begin position="280"/>
        <end position="476"/>
    </location>
</feature>
<evidence type="ECO:0000313" key="3">
    <source>
        <dbReference type="Proteomes" id="UP000472355"/>
    </source>
</evidence>
<reference evidence="2 3" key="1">
    <citation type="submission" date="2019-02" db="EMBL/GenBank/DDBJ databases">
        <title>Genome sequencing of Clostridium botulinum clinical isolates.</title>
        <authorList>
            <person name="Brunt J."/>
            <person name="Van Vliet A.H.M."/>
            <person name="Stringer S.C."/>
            <person name="Grant K.A."/>
            <person name="Carter A.C."/>
            <person name="Peck M.W."/>
        </authorList>
    </citation>
    <scope>NUCLEOTIDE SEQUENCE [LARGE SCALE GENOMIC DNA]</scope>
    <source>
        <strain evidence="2 3">H113700579</strain>
    </source>
</reference>
<dbReference type="InterPro" id="IPR015378">
    <property type="entry name" value="Transposase-like_Mu_C"/>
</dbReference>
<dbReference type="SUPFAM" id="SSF53098">
    <property type="entry name" value="Ribonuclease H-like"/>
    <property type="match status" value="1"/>
</dbReference>
<dbReference type="GO" id="GO:0003677">
    <property type="term" value="F:DNA binding"/>
    <property type="evidence" value="ECO:0007669"/>
    <property type="project" value="UniProtKB-KW"/>
</dbReference>
<protein>
    <submittedName>
        <fullName evidence="2">DNA-binding protein</fullName>
    </submittedName>
</protein>
<dbReference type="InterPro" id="IPR036397">
    <property type="entry name" value="RNaseH_sf"/>
</dbReference>
<dbReference type="GO" id="GO:0015074">
    <property type="term" value="P:DNA integration"/>
    <property type="evidence" value="ECO:0007669"/>
    <property type="project" value="InterPro"/>
</dbReference>
<dbReference type="EMBL" id="SGKU01000005">
    <property type="protein sequence ID" value="NFA41587.1"/>
    <property type="molecule type" value="Genomic_DNA"/>
</dbReference>
<dbReference type="Gene3D" id="3.30.420.10">
    <property type="entry name" value="Ribonuclease H-like superfamily/Ribonuclease H"/>
    <property type="match status" value="1"/>
</dbReference>
<dbReference type="AlphaFoldDB" id="A0A6M0SKV1"/>
<comment type="caution">
    <text evidence="2">The sequence shown here is derived from an EMBL/GenBank/DDBJ whole genome shotgun (WGS) entry which is preliminary data.</text>
</comment>
<accession>A0A6M0SKV1</accession>
<dbReference type="PROSITE" id="PS50994">
    <property type="entry name" value="INTEGRASE"/>
    <property type="match status" value="1"/>
</dbReference>
<proteinExistence type="predicted"/>
<organism evidence="2 3">
    <name type="scientific">Clostridium botulinum</name>
    <dbReference type="NCBI Taxonomy" id="1491"/>
    <lineage>
        <taxon>Bacteria</taxon>
        <taxon>Bacillati</taxon>
        <taxon>Bacillota</taxon>
        <taxon>Clostridia</taxon>
        <taxon>Eubacteriales</taxon>
        <taxon>Clostridiaceae</taxon>
        <taxon>Clostridium</taxon>
    </lineage>
</organism>